<evidence type="ECO:0000256" key="2">
    <source>
        <dbReference type="SAM" id="MobiDB-lite"/>
    </source>
</evidence>
<feature type="region of interest" description="Disordered" evidence="2">
    <location>
        <begin position="753"/>
        <end position="797"/>
    </location>
</feature>
<protein>
    <recommendedName>
        <fullName evidence="3">RRM domain-containing protein</fullName>
    </recommendedName>
</protein>
<dbReference type="Gene3D" id="1.25.40.10">
    <property type="entry name" value="Tetratricopeptide repeat domain"/>
    <property type="match status" value="1"/>
</dbReference>
<evidence type="ECO:0000259" key="3">
    <source>
        <dbReference type="PROSITE" id="PS50102"/>
    </source>
</evidence>
<dbReference type="Gene3D" id="3.30.70.330">
    <property type="match status" value="1"/>
</dbReference>
<dbReference type="GO" id="GO:0003723">
    <property type="term" value="F:RNA binding"/>
    <property type="evidence" value="ECO:0007669"/>
    <property type="project" value="UniProtKB-UniRule"/>
</dbReference>
<feature type="region of interest" description="Disordered" evidence="2">
    <location>
        <begin position="903"/>
        <end position="986"/>
    </location>
</feature>
<dbReference type="AlphaFoldDB" id="A0A9W6ZSY7"/>
<dbReference type="SUPFAM" id="SSF54928">
    <property type="entry name" value="RNA-binding domain, RBD"/>
    <property type="match status" value="1"/>
</dbReference>
<dbReference type="EMBL" id="BRXZ01002141">
    <property type="protein sequence ID" value="GMH55375.1"/>
    <property type="molecule type" value="Genomic_DNA"/>
</dbReference>
<organism evidence="4 5">
    <name type="scientific">Triparma retinervis</name>
    <dbReference type="NCBI Taxonomy" id="2557542"/>
    <lineage>
        <taxon>Eukaryota</taxon>
        <taxon>Sar</taxon>
        <taxon>Stramenopiles</taxon>
        <taxon>Ochrophyta</taxon>
        <taxon>Bolidophyceae</taxon>
        <taxon>Parmales</taxon>
        <taxon>Triparmaceae</taxon>
        <taxon>Triparma</taxon>
    </lineage>
</organism>
<dbReference type="InterPro" id="IPR011990">
    <property type="entry name" value="TPR-like_helical_dom_sf"/>
</dbReference>
<name>A0A9W6ZSY7_9STRA</name>
<feature type="compositionally biased region" description="Basic and acidic residues" evidence="2">
    <location>
        <begin position="952"/>
        <end position="970"/>
    </location>
</feature>
<dbReference type="SMART" id="SM00360">
    <property type="entry name" value="RRM"/>
    <property type="match status" value="1"/>
</dbReference>
<reference evidence="4" key="1">
    <citation type="submission" date="2022-07" db="EMBL/GenBank/DDBJ databases">
        <title>Genome analysis of Parmales, a sister group of diatoms, reveals the evolutionary specialization of diatoms from phago-mixotrophs to photoautotrophs.</title>
        <authorList>
            <person name="Ban H."/>
            <person name="Sato S."/>
            <person name="Yoshikawa S."/>
            <person name="Kazumasa Y."/>
            <person name="Nakamura Y."/>
            <person name="Ichinomiya M."/>
            <person name="Saitoh K."/>
            <person name="Sato N."/>
            <person name="Blanc-Mathieu R."/>
            <person name="Endo H."/>
            <person name="Kuwata A."/>
            <person name="Ogata H."/>
        </authorList>
    </citation>
    <scope>NUCLEOTIDE SEQUENCE</scope>
</reference>
<gene>
    <name evidence="4" type="ORF">TrRE_jg972</name>
</gene>
<sequence length="986" mass="108643">MVASDIPAPYSYMTLLETYLNSRSNASLTSSAYYPSIAFPSPSTNSESMEIDSSSASSDLEALIDLIEAKADVEKGGVLPPLVAAMATVDAINSQNAANFVHSTLQVYPYSLFLQKEYCSSVRAATTPDTISNAVSMLHSSSPGSPPTDTTSPCSLSSLLSAVLRAVNSVTINSSYPSSSKPSLTLPPIWFAYCDYDSTSTDPDSLPSKYETLTAVSSLIRSLRVSLLSSMPSASPELQQQLFGAYIHTINTFLLSSEDSNPYSFAEYFSSSKSRLHALKKELEDERDNLISDDFKDNAMFGSILSKIEERMNSPSSSSPFASFFDVLQKTSSVLQSKLADSNLSAPFSPDDIPEDSSVLGGGFQSGYGDVSFVPILGRAVSDRKAAERKLPTPFNNSSKSWIPLYERFLSELPTVPEIWLDYAKNLVEAAHSNSPTSSSPNAEEESFFYDLARDVVQRGIKNIPWDPELHKLRVSLISYPKPAEGVSEEFREKVLQKVGKMVTRSCKSGFLTYSNKVGVWLAGCKEYRLMLVDALLKRGEGGKAGGDDDDSEGDDDDDSDDEAENLVDDMTSELREFYSKAEKWAKENKSKKNKKMKDSKIIRSRAFDESFLICEDGDLPPKPLPKDDPKSKAVDCWEKLVAANRFSFSTWNDYTSYVLNRQKFYGLGEISQILRRAFTAMCGKEGDKAIDVDGCRKIGKRFVDFEEAYNSLIWALRAKSLVEGKMKKLEGVEGGRAKAQVVEVVETMEAVEAPGEAGAAPPDKKKRKREDGEAVAGEEGGEKEEGGKTKGDKKPKAKHYVMVGDLKWPAHPTTVHVTSLHPDADEADVSEVFKKCGELVKVRVLREKEFVNNKKVHTKSKERALVQFIDAESVEEALKYDDAISIKEQVIRVERSRLAAVEPVAGKPNSKKKGKKKGGEGGEEEEEKEKKKKKKKIPTIFKPRNVKKIVKKPDEKKEKPWEKLGKGEGNDGVAKGNSAFAAMFD</sequence>
<keyword evidence="1" id="KW-0694">RNA-binding</keyword>
<evidence type="ECO:0000256" key="1">
    <source>
        <dbReference type="PROSITE-ProRule" id="PRU00176"/>
    </source>
</evidence>
<proteinExistence type="predicted"/>
<dbReference type="InterPro" id="IPR035979">
    <property type="entry name" value="RBD_domain_sf"/>
</dbReference>
<feature type="domain" description="RRM" evidence="3">
    <location>
        <begin position="814"/>
        <end position="899"/>
    </location>
</feature>
<feature type="region of interest" description="Disordered" evidence="2">
    <location>
        <begin position="541"/>
        <end position="564"/>
    </location>
</feature>
<accession>A0A9W6ZSY7</accession>
<comment type="caution">
    <text evidence="4">The sequence shown here is derived from an EMBL/GenBank/DDBJ whole genome shotgun (WGS) entry which is preliminary data.</text>
</comment>
<dbReference type="CDD" id="cd00590">
    <property type="entry name" value="RRM_SF"/>
    <property type="match status" value="1"/>
</dbReference>
<dbReference type="InterPro" id="IPR000504">
    <property type="entry name" value="RRM_dom"/>
</dbReference>
<dbReference type="InterPro" id="IPR012677">
    <property type="entry name" value="Nucleotide-bd_a/b_plait_sf"/>
</dbReference>
<dbReference type="OrthoDB" id="198184at2759"/>
<dbReference type="Proteomes" id="UP001165082">
    <property type="component" value="Unassembled WGS sequence"/>
</dbReference>
<feature type="compositionally biased region" description="Low complexity" evidence="2">
    <location>
        <begin position="753"/>
        <end position="762"/>
    </location>
</feature>
<dbReference type="PROSITE" id="PS50102">
    <property type="entry name" value="RRM"/>
    <property type="match status" value="1"/>
</dbReference>
<dbReference type="Pfam" id="PF00076">
    <property type="entry name" value="RRM_1"/>
    <property type="match status" value="1"/>
</dbReference>
<evidence type="ECO:0000313" key="4">
    <source>
        <dbReference type="EMBL" id="GMH55375.1"/>
    </source>
</evidence>
<feature type="compositionally biased region" description="Acidic residues" evidence="2">
    <location>
        <begin position="548"/>
        <end position="564"/>
    </location>
</feature>
<keyword evidence="5" id="KW-1185">Reference proteome</keyword>
<feature type="compositionally biased region" description="Basic and acidic residues" evidence="2">
    <location>
        <begin position="784"/>
        <end position="795"/>
    </location>
</feature>
<evidence type="ECO:0000313" key="5">
    <source>
        <dbReference type="Proteomes" id="UP001165082"/>
    </source>
</evidence>